<comment type="caution">
    <text evidence="6">The sequence shown here is derived from an EMBL/GenBank/DDBJ whole genome shotgun (WGS) entry which is preliminary data.</text>
</comment>
<evidence type="ECO:0000256" key="4">
    <source>
        <dbReference type="SAM" id="MobiDB-lite"/>
    </source>
</evidence>
<keyword evidence="2 3" id="KW-0694">RNA-binding</keyword>
<dbReference type="InterPro" id="IPR000504">
    <property type="entry name" value="RRM_dom"/>
</dbReference>
<gene>
    <name evidence="6" type="ORF">NESM_000548500</name>
</gene>
<dbReference type="Proteomes" id="UP001430356">
    <property type="component" value="Unassembled WGS sequence"/>
</dbReference>
<organism evidence="6 7">
    <name type="scientific">Novymonas esmeraldas</name>
    <dbReference type="NCBI Taxonomy" id="1808958"/>
    <lineage>
        <taxon>Eukaryota</taxon>
        <taxon>Discoba</taxon>
        <taxon>Euglenozoa</taxon>
        <taxon>Kinetoplastea</taxon>
        <taxon>Metakinetoplastina</taxon>
        <taxon>Trypanosomatida</taxon>
        <taxon>Trypanosomatidae</taxon>
        <taxon>Novymonas</taxon>
    </lineage>
</organism>
<feature type="region of interest" description="Disordered" evidence="4">
    <location>
        <begin position="202"/>
        <end position="227"/>
    </location>
</feature>
<dbReference type="FunFam" id="3.30.70.330:FF:000707">
    <property type="entry name" value="RNA binding protein, putative"/>
    <property type="match status" value="1"/>
</dbReference>
<evidence type="ECO:0000256" key="1">
    <source>
        <dbReference type="ARBA" id="ARBA00022737"/>
    </source>
</evidence>
<dbReference type="CDD" id="cd00590">
    <property type="entry name" value="RRM_SF"/>
    <property type="match status" value="1"/>
</dbReference>
<sequence length="335" mass="36944">MNSSQMQFYTPSSTNLFVRYLPREVDDNHLREIFSAFGTITSSMVMRDIHNGQSLGTAFVRYAHHEEALRALRDAHGMPLFGKTVSVQWAKQQHDDTPSGQDRLKMNKLFLRNVPLDVSEAQLVELVKDCGTVRKVTMHCDTAPLMDASERRRIVFITFSEAGAAEAALRAVHNTCAFDQCHGIPLMCKLINDAIKSKKHRSTVGRSDSSVREYTSTSPTAPVSHFSRSPVAPLNVADVSHAQRKMSAEFLSFPQCGPLISSSEDSVANTPCRSYGTAQWDSLAMTPTRAFPPVVPRPIGCGSSDSSLPRSSSDVSHGSRFCHNPYSMSGDKVYI</sequence>
<dbReference type="SUPFAM" id="SSF54928">
    <property type="entry name" value="RNA-binding domain, RBD"/>
    <property type="match status" value="1"/>
</dbReference>
<dbReference type="InterPro" id="IPR035979">
    <property type="entry name" value="RBD_domain_sf"/>
</dbReference>
<keyword evidence="1" id="KW-0677">Repeat</keyword>
<evidence type="ECO:0000313" key="6">
    <source>
        <dbReference type="EMBL" id="KAK7196136.1"/>
    </source>
</evidence>
<dbReference type="AlphaFoldDB" id="A0AAW0ESL1"/>
<dbReference type="EMBL" id="JAECZO010000069">
    <property type="protein sequence ID" value="KAK7196136.1"/>
    <property type="molecule type" value="Genomic_DNA"/>
</dbReference>
<dbReference type="Gene3D" id="3.30.70.330">
    <property type="match status" value="2"/>
</dbReference>
<evidence type="ECO:0000313" key="7">
    <source>
        <dbReference type="Proteomes" id="UP001430356"/>
    </source>
</evidence>
<feature type="compositionally biased region" description="Low complexity" evidence="4">
    <location>
        <begin position="303"/>
        <end position="316"/>
    </location>
</feature>
<feature type="region of interest" description="Disordered" evidence="4">
    <location>
        <begin position="294"/>
        <end position="318"/>
    </location>
</feature>
<dbReference type="PANTHER" id="PTHR24012">
    <property type="entry name" value="RNA BINDING PROTEIN"/>
    <property type="match status" value="1"/>
</dbReference>
<dbReference type="PROSITE" id="PS50102">
    <property type="entry name" value="RRM"/>
    <property type="match status" value="2"/>
</dbReference>
<reference evidence="6 7" key="1">
    <citation type="journal article" date="2021" name="MBio">
        <title>A New Model Trypanosomatid, Novymonas esmeraldas: Genomic Perception of Its 'Candidatus Pandoraea novymonadis' Endosymbiont.</title>
        <authorList>
            <person name="Zakharova A."/>
            <person name="Saura A."/>
            <person name="Butenko A."/>
            <person name="Podesvova L."/>
            <person name="Warmusova S."/>
            <person name="Kostygov A.Y."/>
            <person name="Nenarokova A."/>
            <person name="Lukes J."/>
            <person name="Opperdoes F.R."/>
            <person name="Yurchenko V."/>
        </authorList>
    </citation>
    <scope>NUCLEOTIDE SEQUENCE [LARGE SCALE GENOMIC DNA]</scope>
    <source>
        <strain evidence="6 7">E262AT.01</strain>
    </source>
</reference>
<feature type="compositionally biased region" description="Polar residues" evidence="4">
    <location>
        <begin position="204"/>
        <end position="221"/>
    </location>
</feature>
<proteinExistence type="predicted"/>
<dbReference type="Pfam" id="PF00076">
    <property type="entry name" value="RRM_1"/>
    <property type="match status" value="2"/>
</dbReference>
<name>A0AAW0ESL1_9TRYP</name>
<accession>A0AAW0ESL1</accession>
<feature type="domain" description="RRM" evidence="5">
    <location>
        <begin position="14"/>
        <end position="92"/>
    </location>
</feature>
<dbReference type="GO" id="GO:0003723">
    <property type="term" value="F:RNA binding"/>
    <property type="evidence" value="ECO:0007669"/>
    <property type="project" value="UniProtKB-UniRule"/>
</dbReference>
<evidence type="ECO:0000259" key="5">
    <source>
        <dbReference type="PROSITE" id="PS50102"/>
    </source>
</evidence>
<protein>
    <submittedName>
        <fullName evidence="6">RNA recognition motif (RRM, RBD, or RNP domain)</fullName>
    </submittedName>
</protein>
<keyword evidence="7" id="KW-1185">Reference proteome</keyword>
<dbReference type="InterPro" id="IPR012677">
    <property type="entry name" value="Nucleotide-bd_a/b_plait_sf"/>
</dbReference>
<evidence type="ECO:0000256" key="2">
    <source>
        <dbReference type="ARBA" id="ARBA00022884"/>
    </source>
</evidence>
<evidence type="ECO:0000256" key="3">
    <source>
        <dbReference type="PROSITE-ProRule" id="PRU00176"/>
    </source>
</evidence>
<feature type="domain" description="RRM" evidence="5">
    <location>
        <begin position="107"/>
        <end position="202"/>
    </location>
</feature>
<dbReference type="SMART" id="SM00360">
    <property type="entry name" value="RRM"/>
    <property type="match status" value="2"/>
</dbReference>